<evidence type="ECO:0000256" key="2">
    <source>
        <dbReference type="SAM" id="MobiDB-lite"/>
    </source>
</evidence>
<dbReference type="Proteomes" id="UP001454036">
    <property type="component" value="Unassembled WGS sequence"/>
</dbReference>
<evidence type="ECO:0000313" key="4">
    <source>
        <dbReference type="Proteomes" id="UP001454036"/>
    </source>
</evidence>
<organism evidence="3 4">
    <name type="scientific">Lithospermum erythrorhizon</name>
    <name type="common">Purple gromwell</name>
    <name type="synonym">Lithospermum officinale var. erythrorhizon</name>
    <dbReference type="NCBI Taxonomy" id="34254"/>
    <lineage>
        <taxon>Eukaryota</taxon>
        <taxon>Viridiplantae</taxon>
        <taxon>Streptophyta</taxon>
        <taxon>Embryophyta</taxon>
        <taxon>Tracheophyta</taxon>
        <taxon>Spermatophyta</taxon>
        <taxon>Magnoliopsida</taxon>
        <taxon>eudicotyledons</taxon>
        <taxon>Gunneridae</taxon>
        <taxon>Pentapetalae</taxon>
        <taxon>asterids</taxon>
        <taxon>lamiids</taxon>
        <taxon>Boraginales</taxon>
        <taxon>Boraginaceae</taxon>
        <taxon>Boraginoideae</taxon>
        <taxon>Lithospermeae</taxon>
        <taxon>Lithospermum</taxon>
    </lineage>
</organism>
<gene>
    <name evidence="3" type="ORF">LIER_29902</name>
</gene>
<sequence>MSDDDVHFQVRNFPTLQIQGKQGIDSLVVGMKEKKMTVVGDVDPVEVINKLRKSFCAELLTVEPAKEEKKDGDKKKEGNNEKKDGNKKKSEAEQIAELEKANKCYNPSICYNHSSEENPNACVIF</sequence>
<evidence type="ECO:0000256" key="1">
    <source>
        <dbReference type="ARBA" id="ARBA00022723"/>
    </source>
</evidence>
<dbReference type="InterPro" id="IPR051863">
    <property type="entry name" value="HIPP"/>
</dbReference>
<keyword evidence="1" id="KW-0479">Metal-binding</keyword>
<dbReference type="Gene3D" id="3.30.70.100">
    <property type="match status" value="1"/>
</dbReference>
<protein>
    <recommendedName>
        <fullName evidence="5">HMA domain-containing protein</fullName>
    </recommendedName>
</protein>
<evidence type="ECO:0000313" key="3">
    <source>
        <dbReference type="EMBL" id="GAA0178900.1"/>
    </source>
</evidence>
<reference evidence="3 4" key="1">
    <citation type="submission" date="2024-01" db="EMBL/GenBank/DDBJ databases">
        <title>The complete chloroplast genome sequence of Lithospermum erythrorhizon: insights into the phylogenetic relationship among Boraginaceae species and the maternal lineages of purple gromwells.</title>
        <authorList>
            <person name="Okada T."/>
            <person name="Watanabe K."/>
        </authorList>
    </citation>
    <scope>NUCLEOTIDE SEQUENCE [LARGE SCALE GENOMIC DNA]</scope>
</reference>
<dbReference type="GO" id="GO:0046872">
    <property type="term" value="F:metal ion binding"/>
    <property type="evidence" value="ECO:0007669"/>
    <property type="project" value="UniProtKB-KW"/>
</dbReference>
<accession>A0AAV3RNP9</accession>
<proteinExistence type="predicted"/>
<feature type="region of interest" description="Disordered" evidence="2">
    <location>
        <begin position="65"/>
        <end position="93"/>
    </location>
</feature>
<dbReference type="PANTHER" id="PTHR45811:SF50">
    <property type="entry name" value="HEAVY METAL-ASSOCIATED ISOPRENYLATED PLANT PROTEIN 12-RELATED"/>
    <property type="match status" value="1"/>
</dbReference>
<name>A0AAV3RNP9_LITER</name>
<dbReference type="AlphaFoldDB" id="A0AAV3RNP9"/>
<keyword evidence="4" id="KW-1185">Reference proteome</keyword>
<evidence type="ECO:0008006" key="5">
    <source>
        <dbReference type="Google" id="ProtNLM"/>
    </source>
</evidence>
<dbReference type="EMBL" id="BAABME010010457">
    <property type="protein sequence ID" value="GAA0178900.1"/>
    <property type="molecule type" value="Genomic_DNA"/>
</dbReference>
<dbReference type="PANTHER" id="PTHR45811">
    <property type="entry name" value="COPPER TRANSPORT PROTEIN FAMILY-RELATED"/>
    <property type="match status" value="1"/>
</dbReference>
<comment type="caution">
    <text evidence="3">The sequence shown here is derived from an EMBL/GenBank/DDBJ whole genome shotgun (WGS) entry which is preliminary data.</text>
</comment>